<gene>
    <name evidence="6" type="ORF">THASP1DRAFT_5652</name>
</gene>
<accession>A0A4P9XP31</accession>
<sequence length="411" mass="46194">QLRKPDPSLPPMVDYWIPFIGSMVTFGINPIKFLQDNRAKYGDHFTFLMFGRRMTYCLGPDGNNTVFNAKLADVSAEEAYASLTVPVFGEGVVYDVPNHVLMDQKRFVKGGFTPDAFRSYVPIIIKEVEDYFARACANPVLATSTLSCWDKEEGIGDIHDALAHCIINTATHCLMGKEIRSMMDETVAGLYEDMDKGFTPLNFLFPSLPLPSFRRRDRAHEKMSALFKSIIDERRATGSSPGDMMDVLMNQHYKDGRPMSDKEAGNLMIALLMAGQHTSSTTTTWAMLYLAANPSIVDDLMKEQRRILGDDLSTPLAFEHLREMKLLDSVVRETLRLRPPILTVIRKVMRPVSVAGGKYKVPEGHYLGASAILTQLDEACFKEAHRFIPARWLNTEDDEDTDSKDDAVDYG</sequence>
<dbReference type="SUPFAM" id="SSF48264">
    <property type="entry name" value="Cytochrome P450"/>
    <property type="match status" value="1"/>
</dbReference>
<keyword evidence="5" id="KW-0408">Iron</keyword>
<keyword evidence="4" id="KW-0479">Metal-binding</keyword>
<evidence type="ECO:0000256" key="3">
    <source>
        <dbReference type="ARBA" id="ARBA00022617"/>
    </source>
</evidence>
<dbReference type="PANTHER" id="PTHR24304:SF2">
    <property type="entry name" value="24-HYDROXYCHOLESTEROL 7-ALPHA-HYDROXYLASE"/>
    <property type="match status" value="1"/>
</dbReference>
<evidence type="ECO:0000313" key="6">
    <source>
        <dbReference type="EMBL" id="RKP07181.1"/>
    </source>
</evidence>
<dbReference type="AlphaFoldDB" id="A0A4P9XP31"/>
<reference evidence="7" key="1">
    <citation type="journal article" date="2018" name="Nat. Microbiol.">
        <title>Leveraging single-cell genomics to expand the fungal tree of life.</title>
        <authorList>
            <person name="Ahrendt S.R."/>
            <person name="Quandt C.A."/>
            <person name="Ciobanu D."/>
            <person name="Clum A."/>
            <person name="Salamov A."/>
            <person name="Andreopoulos B."/>
            <person name="Cheng J.F."/>
            <person name="Woyke T."/>
            <person name="Pelin A."/>
            <person name="Henrissat B."/>
            <person name="Reynolds N.K."/>
            <person name="Benny G.L."/>
            <person name="Smith M.E."/>
            <person name="James T.Y."/>
            <person name="Grigoriev I.V."/>
        </authorList>
    </citation>
    <scope>NUCLEOTIDE SEQUENCE [LARGE SCALE GENOMIC DNA]</scope>
    <source>
        <strain evidence="7">RSA 1356</strain>
    </source>
</reference>
<dbReference type="OrthoDB" id="1055148at2759"/>
<dbReference type="PRINTS" id="PR00385">
    <property type="entry name" value="P450"/>
</dbReference>
<dbReference type="PRINTS" id="PR00465">
    <property type="entry name" value="EP450IV"/>
</dbReference>
<dbReference type="Pfam" id="PF00067">
    <property type="entry name" value="p450"/>
    <property type="match status" value="1"/>
</dbReference>
<evidence type="ECO:0000256" key="4">
    <source>
        <dbReference type="ARBA" id="ARBA00022723"/>
    </source>
</evidence>
<dbReference type="InterPro" id="IPR036396">
    <property type="entry name" value="Cyt_P450_sf"/>
</dbReference>
<proteinExistence type="inferred from homology"/>
<protein>
    <submittedName>
        <fullName evidence="6">Cytochrome P450</fullName>
    </submittedName>
</protein>
<keyword evidence="3" id="KW-0349">Heme</keyword>
<evidence type="ECO:0000256" key="5">
    <source>
        <dbReference type="ARBA" id="ARBA00023004"/>
    </source>
</evidence>
<dbReference type="Gene3D" id="1.10.630.10">
    <property type="entry name" value="Cytochrome P450"/>
    <property type="match status" value="1"/>
</dbReference>
<feature type="non-terminal residue" evidence="6">
    <location>
        <position position="1"/>
    </location>
</feature>
<evidence type="ECO:0000313" key="7">
    <source>
        <dbReference type="Proteomes" id="UP000271241"/>
    </source>
</evidence>
<dbReference type="Proteomes" id="UP000271241">
    <property type="component" value="Unassembled WGS sequence"/>
</dbReference>
<dbReference type="InterPro" id="IPR002403">
    <property type="entry name" value="Cyt_P450_E_grp-IV"/>
</dbReference>
<organism evidence="6 7">
    <name type="scientific">Thamnocephalis sphaerospora</name>
    <dbReference type="NCBI Taxonomy" id="78915"/>
    <lineage>
        <taxon>Eukaryota</taxon>
        <taxon>Fungi</taxon>
        <taxon>Fungi incertae sedis</taxon>
        <taxon>Zoopagomycota</taxon>
        <taxon>Zoopagomycotina</taxon>
        <taxon>Zoopagomycetes</taxon>
        <taxon>Zoopagales</taxon>
        <taxon>Sigmoideomycetaceae</taxon>
        <taxon>Thamnocephalis</taxon>
    </lineage>
</organism>
<dbReference type="CDD" id="cd11042">
    <property type="entry name" value="CYP51-like"/>
    <property type="match status" value="1"/>
</dbReference>
<feature type="non-terminal residue" evidence="6">
    <location>
        <position position="411"/>
    </location>
</feature>
<keyword evidence="7" id="KW-1185">Reference proteome</keyword>
<evidence type="ECO:0000256" key="1">
    <source>
        <dbReference type="ARBA" id="ARBA00001971"/>
    </source>
</evidence>
<dbReference type="InterPro" id="IPR001128">
    <property type="entry name" value="Cyt_P450"/>
</dbReference>
<dbReference type="InterPro" id="IPR050529">
    <property type="entry name" value="CYP450_sterol_14alpha_dmase"/>
</dbReference>
<comment type="cofactor">
    <cofactor evidence="1">
        <name>heme</name>
        <dbReference type="ChEBI" id="CHEBI:30413"/>
    </cofactor>
</comment>
<dbReference type="GO" id="GO:0005506">
    <property type="term" value="F:iron ion binding"/>
    <property type="evidence" value="ECO:0007669"/>
    <property type="project" value="InterPro"/>
</dbReference>
<dbReference type="STRING" id="78915.A0A4P9XP31"/>
<comment type="similarity">
    <text evidence="2">Belongs to the cytochrome P450 family.</text>
</comment>
<name>A0A4P9XP31_9FUNG</name>
<dbReference type="GO" id="GO:0020037">
    <property type="term" value="F:heme binding"/>
    <property type="evidence" value="ECO:0007669"/>
    <property type="project" value="InterPro"/>
</dbReference>
<dbReference type="GO" id="GO:0004497">
    <property type="term" value="F:monooxygenase activity"/>
    <property type="evidence" value="ECO:0007669"/>
    <property type="project" value="InterPro"/>
</dbReference>
<dbReference type="EMBL" id="KZ992755">
    <property type="protein sequence ID" value="RKP07181.1"/>
    <property type="molecule type" value="Genomic_DNA"/>
</dbReference>
<dbReference type="PANTHER" id="PTHR24304">
    <property type="entry name" value="CYTOCHROME P450 FAMILY 7"/>
    <property type="match status" value="1"/>
</dbReference>
<dbReference type="GO" id="GO:0016705">
    <property type="term" value="F:oxidoreductase activity, acting on paired donors, with incorporation or reduction of molecular oxygen"/>
    <property type="evidence" value="ECO:0007669"/>
    <property type="project" value="InterPro"/>
</dbReference>
<evidence type="ECO:0000256" key="2">
    <source>
        <dbReference type="ARBA" id="ARBA00010617"/>
    </source>
</evidence>